<dbReference type="EMBL" id="JAPEUV010000002">
    <property type="protein sequence ID" value="KAJ4343512.1"/>
    <property type="molecule type" value="Genomic_DNA"/>
</dbReference>
<feature type="region of interest" description="Disordered" evidence="1">
    <location>
        <begin position="1"/>
        <end position="24"/>
    </location>
</feature>
<comment type="caution">
    <text evidence="2">The sequence shown here is derived from an EMBL/GenBank/DDBJ whole genome shotgun (WGS) entry which is preliminary data.</text>
</comment>
<dbReference type="Proteomes" id="UP001140562">
    <property type="component" value="Unassembled WGS sequence"/>
</dbReference>
<dbReference type="AlphaFoldDB" id="A0A9W9C4E2"/>
<proteinExistence type="predicted"/>
<feature type="region of interest" description="Disordered" evidence="1">
    <location>
        <begin position="95"/>
        <end position="332"/>
    </location>
</feature>
<evidence type="ECO:0000313" key="2">
    <source>
        <dbReference type="EMBL" id="KAJ4343512.1"/>
    </source>
</evidence>
<feature type="compositionally biased region" description="Low complexity" evidence="1">
    <location>
        <begin position="174"/>
        <end position="183"/>
    </location>
</feature>
<evidence type="ECO:0000313" key="3">
    <source>
        <dbReference type="Proteomes" id="UP001140562"/>
    </source>
</evidence>
<sequence>MAAVKTEAPAPEQPKPRMAAGNPNLDQLQGMLNLVLLTAGRFIKEHQAGGGVGRMKQGLQRAVPAANERFNDALDELENEVRLAQTVLRRDLASLKQDRKKREAAAKQHEAERARAAAESRLSVPAKKEEVLVKPEAITPAPAEAPPPAPVEQPVRAESPEAAPKVEEEPAQPPATENTTTAPPADPLFDATPANSTTQEHEFDFDFEFGDAMASGTNNDGDMMDTSGDMEFTLDEGPSLLRGLEDFANQKGGEDDNNGAGTNMDLDFPIPDLPDMTNDTKPPVEQPKPTEPAQQAPPPADDVKDTKPAQDSLDTKPTAPDDDNTINVDEPMETMTTNNLDDLFNLDDYDNAEGGDSAFDDAFFNFD</sequence>
<gene>
    <name evidence="2" type="ORF">N0V87_000279</name>
</gene>
<evidence type="ECO:0000256" key="1">
    <source>
        <dbReference type="SAM" id="MobiDB-lite"/>
    </source>
</evidence>
<feature type="compositionally biased region" description="Basic and acidic residues" evidence="1">
    <location>
        <begin position="95"/>
        <end position="118"/>
    </location>
</feature>
<protein>
    <submittedName>
        <fullName evidence="2">Uncharacterized protein</fullName>
    </submittedName>
</protein>
<name>A0A9W9C4E2_9PLEO</name>
<feature type="compositionally biased region" description="Pro residues" evidence="1">
    <location>
        <begin position="284"/>
        <end position="300"/>
    </location>
</feature>
<reference evidence="2" key="1">
    <citation type="submission" date="2022-10" db="EMBL/GenBank/DDBJ databases">
        <title>Tapping the CABI collections for fungal endophytes: first genome assemblies for Collariella, Neodidymelliopsis, Ascochyta clinopodiicola, Didymella pomorum, Didymosphaeria variabile, Neocosmospora piperis and Neocucurbitaria cava.</title>
        <authorList>
            <person name="Hill R."/>
        </authorList>
    </citation>
    <scope>NUCLEOTIDE SEQUENCE</scope>
    <source>
        <strain evidence="2">IMI 360193</strain>
    </source>
</reference>
<dbReference type="OrthoDB" id="5409998at2759"/>
<accession>A0A9W9C4E2</accession>
<keyword evidence="3" id="KW-1185">Reference proteome</keyword>
<organism evidence="2 3">
    <name type="scientific">Didymella glomerata</name>
    <dbReference type="NCBI Taxonomy" id="749621"/>
    <lineage>
        <taxon>Eukaryota</taxon>
        <taxon>Fungi</taxon>
        <taxon>Dikarya</taxon>
        <taxon>Ascomycota</taxon>
        <taxon>Pezizomycotina</taxon>
        <taxon>Dothideomycetes</taxon>
        <taxon>Pleosporomycetidae</taxon>
        <taxon>Pleosporales</taxon>
        <taxon>Pleosporineae</taxon>
        <taxon>Didymellaceae</taxon>
        <taxon>Didymella</taxon>
    </lineage>
</organism>
<feature type="compositionally biased region" description="Low complexity" evidence="1">
    <location>
        <begin position="152"/>
        <end position="163"/>
    </location>
</feature>